<organism evidence="6">
    <name type="scientific">Candidatus Berkiella aquae</name>
    <dbReference type="NCBI Taxonomy" id="295108"/>
    <lineage>
        <taxon>Bacteria</taxon>
        <taxon>Pseudomonadati</taxon>
        <taxon>Pseudomonadota</taxon>
        <taxon>Gammaproteobacteria</taxon>
        <taxon>Candidatus Berkiellales</taxon>
        <taxon>Candidatus Berkiellaceae</taxon>
        <taxon>Candidatus Berkiella</taxon>
    </lineage>
</organism>
<evidence type="ECO:0000256" key="2">
    <source>
        <dbReference type="ARBA" id="ARBA00023043"/>
    </source>
</evidence>
<dbReference type="GO" id="GO:0005085">
    <property type="term" value="F:guanyl-nucleotide exchange factor activity"/>
    <property type="evidence" value="ECO:0007669"/>
    <property type="project" value="InterPro"/>
</dbReference>
<dbReference type="SMART" id="SM00248">
    <property type="entry name" value="ANK"/>
    <property type="match status" value="4"/>
</dbReference>
<sequence length="967" mass="110660">MLTMNAALQNDKSKEIMDILISIRTEAEKCDALKQIFFVSPSTLKTTYSDDRNLLHVASKLGLMQVAKLLLDLNFPLNEADQLGNTPLHHAAMNGSDACDLIMLFITQPTIILNPLNLKGNTPLHEAILNKSPKYVELLCTHPKCNLMLRNRMLKTPQEMVDDMQPSFAKDHLMMALSLPLFKAMPIATYDDIFSSNEKVQDNSKNSQFSELARRFEKLKLTMHETKLANPPRLNQSQYVLPLTYDTEKPTYATPITLSEIDFILGKITKIENYLKTKGDPNLLLKSVTIIPSIRMPLIFYALLHKQKEIMLLLIEYNAVFTPASATKLKGTFRTLENDALASFIQEMLFNLLPRYEYKASVLYKLIEESEYSFQELLVKHGLPKTFHHDTALGKKTTALLFPENTRKANAAMFVYKLCSGTHPSKIRQFDVLYINQCTLGLLDQFTPDELLELLAALTPTFNGIQRLIGLYVLKQIFIFNIELNYDFSDSFDIKLKSHLHKFYSTDLCAGLLNLFNHIQNLRNDAVFLNYHQLNYFLMLHPYQRKPSIYEYIEKTLDDNPSDMTTIAKTLANEFRIPIMQVLRNTDLKEFRGDIWGVNKAKRDISSPHFIIFEKRWDAIAILVRNCVEKQHATKRKASAFKLFTFTAVACLNHCIDFDADCNTACAIYLGLETLSHRETEQIYELLDSKTKETFSTLKIFFSPSPNFKPQRELLKLTTSAIPRIAIYCRDKLPLVENSGVSDFELLGKLLLPILHCKAKYKTCFMETTYNLEFELYRLNPPFELLPKPQNTLEREAESPFSLDSASKEKSTNSPKSRTISAGQCARSRGPSRESSPRTQHSGEKTMSIDNLSTNLAQSPSRTPVFKRSHTENSSREFISGERKMSIDTLSTVDLPKVPNIPDERPSRKVVNLENQPLEQNDYSYEQPNPAITPHFTNDLKISKKKHRQAVNELLQKKLTRQTSDHP</sequence>
<dbReference type="InterPro" id="IPR023578">
    <property type="entry name" value="Ras_GEF_dom_sf"/>
</dbReference>
<feature type="compositionally biased region" description="Polar residues" evidence="4">
    <location>
        <begin position="812"/>
        <end position="822"/>
    </location>
</feature>
<dbReference type="AlphaFoldDB" id="A0A0Q9YJD5"/>
<dbReference type="PANTHER" id="PTHR24171">
    <property type="entry name" value="ANKYRIN REPEAT DOMAIN-CONTAINING PROTEIN 39-RELATED"/>
    <property type="match status" value="1"/>
</dbReference>
<evidence type="ECO:0000256" key="4">
    <source>
        <dbReference type="SAM" id="MobiDB-lite"/>
    </source>
</evidence>
<evidence type="ECO:0000256" key="3">
    <source>
        <dbReference type="PROSITE-ProRule" id="PRU00023"/>
    </source>
</evidence>
<dbReference type="STRING" id="295108.HT99x_02247"/>
<dbReference type="Pfam" id="PF00617">
    <property type="entry name" value="RasGEF"/>
    <property type="match status" value="1"/>
</dbReference>
<dbReference type="PANTHER" id="PTHR24171:SF11">
    <property type="entry name" value="26S PROTEASOME NON-ATPASE REGULATORY SUBUNIT 10"/>
    <property type="match status" value="1"/>
</dbReference>
<dbReference type="PROSITE" id="PS50088">
    <property type="entry name" value="ANK_REPEAT"/>
    <property type="match status" value="1"/>
</dbReference>
<dbReference type="OrthoDB" id="5649125at2"/>
<dbReference type="Pfam" id="PF12796">
    <property type="entry name" value="Ank_2"/>
    <property type="match status" value="1"/>
</dbReference>
<feature type="repeat" description="ANK" evidence="3">
    <location>
        <begin position="50"/>
        <end position="82"/>
    </location>
</feature>
<dbReference type="Gene3D" id="1.10.840.10">
    <property type="entry name" value="Ras guanine-nucleotide exchange factors catalytic domain"/>
    <property type="match status" value="1"/>
</dbReference>
<dbReference type="RefSeq" id="WP_075066859.1">
    <property type="nucleotide sequence ID" value="NZ_LKAJ02000001.1"/>
</dbReference>
<dbReference type="Proteomes" id="UP000051497">
    <property type="component" value="Unassembled WGS sequence"/>
</dbReference>
<name>A0A0Q9YJD5_9GAMM</name>
<feature type="compositionally biased region" description="Basic and acidic residues" evidence="4">
    <location>
        <begin position="869"/>
        <end position="881"/>
    </location>
</feature>
<accession>A0A0Q9YJD5</accession>
<feature type="compositionally biased region" description="Basic and acidic residues" evidence="4">
    <location>
        <begin position="831"/>
        <end position="844"/>
    </location>
</feature>
<dbReference type="EMBL" id="LKAJ02000001">
    <property type="protein sequence ID" value="MCS5710656.1"/>
    <property type="molecule type" value="Genomic_DNA"/>
</dbReference>
<dbReference type="Gene3D" id="1.25.40.20">
    <property type="entry name" value="Ankyrin repeat-containing domain"/>
    <property type="match status" value="1"/>
</dbReference>
<dbReference type="GO" id="GO:0004842">
    <property type="term" value="F:ubiquitin-protein transferase activity"/>
    <property type="evidence" value="ECO:0007669"/>
    <property type="project" value="TreeGrafter"/>
</dbReference>
<dbReference type="InterPro" id="IPR002110">
    <property type="entry name" value="Ankyrin_rpt"/>
</dbReference>
<evidence type="ECO:0000259" key="5">
    <source>
        <dbReference type="Pfam" id="PF00617"/>
    </source>
</evidence>
<dbReference type="GO" id="GO:0007264">
    <property type="term" value="P:small GTPase-mediated signal transduction"/>
    <property type="evidence" value="ECO:0007669"/>
    <property type="project" value="InterPro"/>
</dbReference>
<feature type="domain" description="Ras-GEF" evidence="5">
    <location>
        <begin position="571"/>
        <end position="733"/>
    </location>
</feature>
<dbReference type="InterPro" id="IPR001895">
    <property type="entry name" value="RASGEF_cat_dom"/>
</dbReference>
<keyword evidence="1" id="KW-0677">Repeat</keyword>
<feature type="region of interest" description="Disordered" evidence="4">
    <location>
        <begin position="794"/>
        <end position="881"/>
    </location>
</feature>
<evidence type="ECO:0000313" key="8">
    <source>
        <dbReference type="Proteomes" id="UP000051497"/>
    </source>
</evidence>
<comment type="caution">
    <text evidence="6">The sequence shown here is derived from an EMBL/GenBank/DDBJ whole genome shotgun (WGS) entry which is preliminary data.</text>
</comment>
<gene>
    <name evidence="7" type="ORF">HT99x_004380</name>
    <name evidence="6" type="ORF">HT99x_02247</name>
</gene>
<reference evidence="6" key="1">
    <citation type="submission" date="2015-09" db="EMBL/GenBank/DDBJ databases">
        <title>Draft Genome Sequences of Two Novel Amoeba-resistant Intranuclear Bacteria, Candidatus Berkiella cookevillensis and Candidatus Berkiella aquae.</title>
        <authorList>
            <person name="Mehari Y.T."/>
            <person name="Arivett B.A."/>
            <person name="Farone A.L."/>
            <person name="Gunderson J.H."/>
            <person name="Farone M.B."/>
        </authorList>
    </citation>
    <scope>NUCLEOTIDE SEQUENCE [LARGE SCALE GENOMIC DNA]</scope>
    <source>
        <strain evidence="6">HT99</strain>
    </source>
</reference>
<dbReference type="InterPro" id="IPR036770">
    <property type="entry name" value="Ankyrin_rpt-contain_sf"/>
</dbReference>
<evidence type="ECO:0000313" key="7">
    <source>
        <dbReference type="EMBL" id="MCS5710656.1"/>
    </source>
</evidence>
<dbReference type="SUPFAM" id="SSF48366">
    <property type="entry name" value="Ras GEF"/>
    <property type="match status" value="1"/>
</dbReference>
<feature type="compositionally biased region" description="Polar residues" evidence="4">
    <location>
        <begin position="848"/>
        <end position="862"/>
    </location>
</feature>
<dbReference type="InterPro" id="IPR036964">
    <property type="entry name" value="RASGEF_cat_dom_sf"/>
</dbReference>
<dbReference type="EMBL" id="LKAJ01000009">
    <property type="protein sequence ID" value="KRG20758.1"/>
    <property type="molecule type" value="Genomic_DNA"/>
</dbReference>
<keyword evidence="8" id="KW-1185">Reference proteome</keyword>
<evidence type="ECO:0000313" key="6">
    <source>
        <dbReference type="EMBL" id="KRG20758.1"/>
    </source>
</evidence>
<keyword evidence="2 3" id="KW-0040">ANK repeat</keyword>
<dbReference type="GO" id="GO:0085020">
    <property type="term" value="P:protein K6-linked ubiquitination"/>
    <property type="evidence" value="ECO:0007669"/>
    <property type="project" value="TreeGrafter"/>
</dbReference>
<reference evidence="7" key="2">
    <citation type="journal article" date="2016" name="Genome Announc.">
        <title>Draft Genome Sequences of Two Novel Amoeba-Resistant Intranuclear Bacteria, 'Candidatus Berkiella cookevillensis' and 'Candidatus Berkiella aquae'.</title>
        <authorList>
            <person name="Mehari Y.T."/>
            <person name="Arivett B.A."/>
            <person name="Farone A.L."/>
            <person name="Gunderson J.H."/>
            <person name="Farone M.B."/>
        </authorList>
    </citation>
    <scope>NUCLEOTIDE SEQUENCE</scope>
    <source>
        <strain evidence="7">HT99</strain>
    </source>
</reference>
<evidence type="ECO:0000256" key="1">
    <source>
        <dbReference type="ARBA" id="ARBA00022737"/>
    </source>
</evidence>
<proteinExistence type="predicted"/>
<reference evidence="7" key="3">
    <citation type="submission" date="2021-06" db="EMBL/GenBank/DDBJ databases">
        <title>Genomic Description and Analysis of Intracellular Bacteria, Candidatus Berkiella cookevillensis and Candidatus Berkiella aquae.</title>
        <authorList>
            <person name="Kidane D.T."/>
            <person name="Mehari Y.T."/>
            <person name="Rice F.C."/>
            <person name="Arivett B.A."/>
            <person name="Farone A.L."/>
            <person name="Berk S.G."/>
            <person name="Farone M.B."/>
        </authorList>
    </citation>
    <scope>NUCLEOTIDE SEQUENCE</scope>
    <source>
        <strain evidence="7">HT99</strain>
    </source>
</reference>
<dbReference type="SUPFAM" id="SSF48403">
    <property type="entry name" value="Ankyrin repeat"/>
    <property type="match status" value="1"/>
</dbReference>
<protein>
    <submittedName>
        <fullName evidence="7">Ankyrin repeat domain-containing protein</fullName>
    </submittedName>
    <submittedName>
        <fullName evidence="6">Ankyrin repeats (3 copies)</fullName>
    </submittedName>
</protein>